<evidence type="ECO:0000259" key="16">
    <source>
        <dbReference type="Pfam" id="PF13793"/>
    </source>
</evidence>
<dbReference type="InterPro" id="IPR000836">
    <property type="entry name" value="PRTase_dom"/>
</dbReference>
<dbReference type="Pfam" id="PF14572">
    <property type="entry name" value="Pribosyl_synth"/>
    <property type="match status" value="1"/>
</dbReference>
<keyword evidence="4" id="KW-0808">Transferase</keyword>
<keyword evidence="10" id="KW-0460">Magnesium</keyword>
<name>A0A0R2CJA4_9LACO</name>
<dbReference type="GO" id="GO:0002189">
    <property type="term" value="C:ribose phosphate diphosphokinase complex"/>
    <property type="evidence" value="ECO:0007669"/>
    <property type="project" value="TreeGrafter"/>
</dbReference>
<comment type="caution">
    <text evidence="17">The sequence shown here is derived from an EMBL/GenBank/DDBJ whole genome shotgun (WGS) entry which is preliminary data.</text>
</comment>
<comment type="similarity">
    <text evidence="14">Belongs to the ribose-phosphate pyrophosphokinase family. Class I subfamily.</text>
</comment>
<reference evidence="17 18" key="1">
    <citation type="journal article" date="2015" name="Genome Announc.">
        <title>Expanding the biotechnology potential of lactobacilli through comparative genomics of 213 strains and associated genera.</title>
        <authorList>
            <person name="Sun Z."/>
            <person name="Harris H.M."/>
            <person name="McCann A."/>
            <person name="Guo C."/>
            <person name="Argimon S."/>
            <person name="Zhang W."/>
            <person name="Yang X."/>
            <person name="Jeffery I.B."/>
            <person name="Cooney J.C."/>
            <person name="Kagawa T.F."/>
            <person name="Liu W."/>
            <person name="Song Y."/>
            <person name="Salvetti E."/>
            <person name="Wrobel A."/>
            <person name="Rasinkangas P."/>
            <person name="Parkhill J."/>
            <person name="Rea M.C."/>
            <person name="O'Sullivan O."/>
            <person name="Ritari J."/>
            <person name="Douillard F.P."/>
            <person name="Paul Ross R."/>
            <person name="Yang R."/>
            <person name="Briner A.E."/>
            <person name="Felis G.E."/>
            <person name="de Vos W.M."/>
            <person name="Barrangou R."/>
            <person name="Klaenhammer T.R."/>
            <person name="Caufield P.W."/>
            <person name="Cui Y."/>
            <person name="Zhang H."/>
            <person name="O'Toole P.W."/>
        </authorList>
    </citation>
    <scope>NUCLEOTIDE SEQUENCE [LARGE SCALE GENOMIC DNA]</scope>
    <source>
        <strain evidence="17 18">DSM 22689</strain>
    </source>
</reference>
<dbReference type="InterPro" id="IPR005946">
    <property type="entry name" value="Rib-P_diPkinase"/>
</dbReference>
<evidence type="ECO:0000256" key="10">
    <source>
        <dbReference type="ARBA" id="ARBA00022842"/>
    </source>
</evidence>
<dbReference type="EC" id="2.7.6.1" evidence="3"/>
<dbReference type="SUPFAM" id="SSF53271">
    <property type="entry name" value="PRTase-like"/>
    <property type="match status" value="2"/>
</dbReference>
<evidence type="ECO:0000256" key="4">
    <source>
        <dbReference type="ARBA" id="ARBA00022679"/>
    </source>
</evidence>
<evidence type="ECO:0000256" key="3">
    <source>
        <dbReference type="ARBA" id="ARBA00013247"/>
    </source>
</evidence>
<dbReference type="AlphaFoldDB" id="A0A0R2CJA4"/>
<dbReference type="GO" id="GO:0005524">
    <property type="term" value="F:ATP binding"/>
    <property type="evidence" value="ECO:0007669"/>
    <property type="project" value="UniProtKB-KW"/>
</dbReference>
<evidence type="ECO:0000256" key="9">
    <source>
        <dbReference type="ARBA" id="ARBA00022840"/>
    </source>
</evidence>
<evidence type="ECO:0000256" key="11">
    <source>
        <dbReference type="ARBA" id="ARBA00029942"/>
    </source>
</evidence>
<gene>
    <name evidence="17" type="ORF">FC87_GL000802</name>
</gene>
<dbReference type="FunFam" id="3.40.50.2020:FF:000001">
    <property type="entry name" value="Ribose-phosphate pyrophosphokinase"/>
    <property type="match status" value="1"/>
</dbReference>
<dbReference type="Pfam" id="PF13793">
    <property type="entry name" value="Pribosyltran_N"/>
    <property type="match status" value="1"/>
</dbReference>
<evidence type="ECO:0000256" key="2">
    <source>
        <dbReference type="ARBA" id="ARBA00004996"/>
    </source>
</evidence>
<evidence type="ECO:0000256" key="6">
    <source>
        <dbReference type="ARBA" id="ARBA00022727"/>
    </source>
</evidence>
<dbReference type="GO" id="GO:0004749">
    <property type="term" value="F:ribose phosphate diphosphokinase activity"/>
    <property type="evidence" value="ECO:0007669"/>
    <property type="project" value="UniProtKB-EC"/>
</dbReference>
<evidence type="ECO:0000256" key="7">
    <source>
        <dbReference type="ARBA" id="ARBA00022741"/>
    </source>
</evidence>
<comment type="function">
    <text evidence="13">Involved in the biosynthesis of the central metabolite phospho-alpha-D-ribosyl-1-pyrophosphate (PRPP) via the transfer of pyrophosphoryl group from ATP to 1-hydroxyl of ribose-5-phosphate (Rib-5-P).</text>
</comment>
<evidence type="ECO:0000256" key="12">
    <source>
        <dbReference type="ARBA" id="ARBA00049535"/>
    </source>
</evidence>
<dbReference type="GO" id="GO:0006015">
    <property type="term" value="P:5-phosphoribose 1-diphosphate biosynthetic process"/>
    <property type="evidence" value="ECO:0007669"/>
    <property type="project" value="TreeGrafter"/>
</dbReference>
<dbReference type="PROSITE" id="PS00114">
    <property type="entry name" value="PRPP_SYNTHASE"/>
    <property type="match status" value="1"/>
</dbReference>
<evidence type="ECO:0000256" key="15">
    <source>
        <dbReference type="ARBA" id="ARBA00069492"/>
    </source>
</evidence>
<dbReference type="STRING" id="1423745.GCA_001311215_01323"/>
<dbReference type="InterPro" id="IPR000842">
    <property type="entry name" value="PRib_PP_synth_CS"/>
</dbReference>
<evidence type="ECO:0000256" key="1">
    <source>
        <dbReference type="ARBA" id="ARBA00001946"/>
    </source>
</evidence>
<dbReference type="NCBIfam" id="NF002320">
    <property type="entry name" value="PRK01259.1"/>
    <property type="match status" value="1"/>
</dbReference>
<dbReference type="NCBIfam" id="TIGR01251">
    <property type="entry name" value="ribP_PPkin"/>
    <property type="match status" value="1"/>
</dbReference>
<dbReference type="GO" id="GO:0000287">
    <property type="term" value="F:magnesium ion binding"/>
    <property type="evidence" value="ECO:0007669"/>
    <property type="project" value="InterPro"/>
</dbReference>
<dbReference type="GO" id="GO:0016301">
    <property type="term" value="F:kinase activity"/>
    <property type="evidence" value="ECO:0007669"/>
    <property type="project" value="UniProtKB-KW"/>
</dbReference>
<keyword evidence="7" id="KW-0547">Nucleotide-binding</keyword>
<dbReference type="GO" id="GO:0009156">
    <property type="term" value="P:ribonucleoside monophosphate biosynthetic process"/>
    <property type="evidence" value="ECO:0007669"/>
    <property type="project" value="InterPro"/>
</dbReference>
<dbReference type="RefSeq" id="WP_056961616.1">
    <property type="nucleotide sequence ID" value="NZ_AYZI01000004.1"/>
</dbReference>
<dbReference type="GO" id="GO:0005737">
    <property type="term" value="C:cytoplasm"/>
    <property type="evidence" value="ECO:0007669"/>
    <property type="project" value="TreeGrafter"/>
</dbReference>
<comment type="catalytic activity">
    <reaction evidence="12">
        <text>D-ribose 5-phosphate + ATP = 5-phospho-alpha-D-ribose 1-diphosphate + AMP + H(+)</text>
        <dbReference type="Rhea" id="RHEA:15609"/>
        <dbReference type="ChEBI" id="CHEBI:15378"/>
        <dbReference type="ChEBI" id="CHEBI:30616"/>
        <dbReference type="ChEBI" id="CHEBI:58017"/>
        <dbReference type="ChEBI" id="CHEBI:78346"/>
        <dbReference type="ChEBI" id="CHEBI:456215"/>
        <dbReference type="EC" id="2.7.6.1"/>
    </reaction>
</comment>
<organism evidence="17 18">
    <name type="scientific">Fructilactobacillus florum DSM 22689 = JCM 16035</name>
    <dbReference type="NCBI Taxonomy" id="1423745"/>
    <lineage>
        <taxon>Bacteria</taxon>
        <taxon>Bacillati</taxon>
        <taxon>Bacillota</taxon>
        <taxon>Bacilli</taxon>
        <taxon>Lactobacillales</taxon>
        <taxon>Lactobacillaceae</taxon>
        <taxon>Fructilactobacillus</taxon>
    </lineage>
</organism>
<dbReference type="EMBL" id="AYZI01000004">
    <property type="protein sequence ID" value="KRM91665.1"/>
    <property type="molecule type" value="Genomic_DNA"/>
</dbReference>
<accession>A0A0R2CJA4</accession>
<dbReference type="CDD" id="cd06223">
    <property type="entry name" value="PRTases_typeI"/>
    <property type="match status" value="1"/>
</dbReference>
<dbReference type="InterPro" id="IPR029099">
    <property type="entry name" value="Pribosyltran_N"/>
</dbReference>
<keyword evidence="8 17" id="KW-0418">Kinase</keyword>
<dbReference type="PANTHER" id="PTHR10210:SF41">
    <property type="entry name" value="RIBOSE-PHOSPHATE PYROPHOSPHOKINASE 1, CHLOROPLASTIC"/>
    <property type="match status" value="1"/>
</dbReference>
<evidence type="ECO:0000256" key="8">
    <source>
        <dbReference type="ARBA" id="ARBA00022777"/>
    </source>
</evidence>
<evidence type="ECO:0000256" key="5">
    <source>
        <dbReference type="ARBA" id="ARBA00022723"/>
    </source>
</evidence>
<evidence type="ECO:0000313" key="18">
    <source>
        <dbReference type="Proteomes" id="UP000051586"/>
    </source>
</evidence>
<evidence type="ECO:0000313" key="17">
    <source>
        <dbReference type="EMBL" id="KRM91665.1"/>
    </source>
</evidence>
<comment type="pathway">
    <text evidence="2">Metabolic intermediate biosynthesis; 5-phospho-alpha-D-ribose 1-diphosphate biosynthesis; 5-phospho-alpha-D-ribose 1-diphosphate from D-ribose 5-phosphate (route I): step 1/1.</text>
</comment>
<dbReference type="Gene3D" id="3.40.50.2020">
    <property type="match status" value="2"/>
</dbReference>
<dbReference type="PATRIC" id="fig|1423745.4.peg.851"/>
<evidence type="ECO:0000256" key="13">
    <source>
        <dbReference type="ARBA" id="ARBA00054914"/>
    </source>
</evidence>
<proteinExistence type="inferred from homology"/>
<keyword evidence="6" id="KW-0545">Nucleotide biosynthesis</keyword>
<comment type="cofactor">
    <cofactor evidence="1">
        <name>Mg(2+)</name>
        <dbReference type="ChEBI" id="CHEBI:18420"/>
    </cofactor>
</comment>
<feature type="domain" description="Ribose-phosphate pyrophosphokinase N-terminal" evidence="16">
    <location>
        <begin position="10"/>
        <end position="123"/>
    </location>
</feature>
<sequence>MGKTTAHQPIIFALSSNEPLTEKIAAVSGMSVGKATINHFSDGEIKISIDESIRGDDVYLVQSLSDPVNDNFMELMIMIDAVRRTSAHRINVVIPYYGYSRSDRKAKSREPITAKLVASFLQSSAVDRVIALDLHAAQIQGFFDIPVDHLQPARLFADYLRAQHLDENAVVVAPDHNGVARARSIAKLLQLPLAIVDNRDPEDSGHIPESVIGDVAGKNTLIIDDIIVTGHKLLVSAEALKKAGAQQTIGVVTHPVFSKNVLENLKNPAIDQLLVTDSVQVPADQHSDKLTIISVGKLLGSALKLIQNNESTHLLF</sequence>
<dbReference type="GO" id="GO:0006164">
    <property type="term" value="P:purine nucleotide biosynthetic process"/>
    <property type="evidence" value="ECO:0007669"/>
    <property type="project" value="TreeGrafter"/>
</dbReference>
<evidence type="ECO:0000256" key="14">
    <source>
        <dbReference type="ARBA" id="ARBA00061444"/>
    </source>
</evidence>
<protein>
    <recommendedName>
        <fullName evidence="15">Ribose-phosphate pyrophosphokinase</fullName>
        <ecNumber evidence="3">2.7.6.1</ecNumber>
    </recommendedName>
    <alternativeName>
        <fullName evidence="11">Phosphoribosyl pyrophosphate synthase</fullName>
    </alternativeName>
</protein>
<keyword evidence="5" id="KW-0479">Metal-binding</keyword>
<dbReference type="PANTHER" id="PTHR10210">
    <property type="entry name" value="RIBOSE-PHOSPHATE DIPHOSPHOKINASE FAMILY MEMBER"/>
    <property type="match status" value="1"/>
</dbReference>
<keyword evidence="9" id="KW-0067">ATP-binding</keyword>
<dbReference type="Proteomes" id="UP000051586">
    <property type="component" value="Unassembled WGS sequence"/>
</dbReference>
<dbReference type="SMART" id="SM01400">
    <property type="entry name" value="Pribosyltran_N"/>
    <property type="match status" value="1"/>
</dbReference>
<dbReference type="InterPro" id="IPR029057">
    <property type="entry name" value="PRTase-like"/>
</dbReference>